<evidence type="ECO:0000256" key="5">
    <source>
        <dbReference type="ARBA" id="ARBA00022692"/>
    </source>
</evidence>
<dbReference type="GO" id="GO:0006493">
    <property type="term" value="P:protein O-linked glycosylation"/>
    <property type="evidence" value="ECO:0007669"/>
    <property type="project" value="TreeGrafter"/>
</dbReference>
<comment type="subcellular location">
    <subcellularLocation>
        <location evidence="1">Membrane</location>
        <topology evidence="1">Single-pass type II membrane protein</topology>
    </subcellularLocation>
</comment>
<evidence type="ECO:0000313" key="11">
    <source>
        <dbReference type="Proteomes" id="UP000038830"/>
    </source>
</evidence>
<dbReference type="AlphaFoldDB" id="A0A0H5BY76"/>
<keyword evidence="9" id="KW-0325">Glycoprotein</keyword>
<evidence type="ECO:0000256" key="7">
    <source>
        <dbReference type="ARBA" id="ARBA00022989"/>
    </source>
</evidence>
<evidence type="ECO:0000256" key="6">
    <source>
        <dbReference type="ARBA" id="ARBA00022968"/>
    </source>
</evidence>
<reference evidence="11" key="1">
    <citation type="journal article" date="2015" name="J. Biotechnol.">
        <title>The structure of the Cyberlindnera jadinii genome and its relation to Candida utilis analyzed by the occurrence of single nucleotide polymorphisms.</title>
        <authorList>
            <person name="Rupp O."/>
            <person name="Brinkrolf K."/>
            <person name="Buerth C."/>
            <person name="Kunigo M."/>
            <person name="Schneider J."/>
            <person name="Jaenicke S."/>
            <person name="Goesmann A."/>
            <person name="Puehler A."/>
            <person name="Jaeger K.-E."/>
            <person name="Ernst J.F."/>
        </authorList>
    </citation>
    <scope>NUCLEOTIDE SEQUENCE [LARGE SCALE GENOMIC DNA]</scope>
    <source>
        <strain evidence="11">ATCC 18201 / CBS 1600 / BCRC 20928 / JCM 3617 / NBRC 0987 / NRRL Y-1542</strain>
    </source>
</reference>
<keyword evidence="3" id="KW-0328">Glycosyltransferase</keyword>
<evidence type="ECO:0000256" key="8">
    <source>
        <dbReference type="ARBA" id="ARBA00023136"/>
    </source>
</evidence>
<dbReference type="GO" id="GO:0000033">
    <property type="term" value="F:alpha-1,3-mannosyltransferase activity"/>
    <property type="evidence" value="ECO:0007669"/>
    <property type="project" value="TreeGrafter"/>
</dbReference>
<keyword evidence="5" id="KW-0812">Transmembrane</keyword>
<evidence type="ECO:0000313" key="10">
    <source>
        <dbReference type="EMBL" id="CEP20418.1"/>
    </source>
</evidence>
<protein>
    <submittedName>
        <fullName evidence="10">Uncharacterized protein</fullName>
    </submittedName>
</protein>
<dbReference type="EMBL" id="CDQK01000001">
    <property type="protein sequence ID" value="CEP20418.1"/>
    <property type="molecule type" value="Genomic_DNA"/>
</dbReference>
<dbReference type="Proteomes" id="UP000038830">
    <property type="component" value="Unassembled WGS sequence"/>
</dbReference>
<evidence type="ECO:0000256" key="9">
    <source>
        <dbReference type="ARBA" id="ARBA00023180"/>
    </source>
</evidence>
<keyword evidence="6" id="KW-0735">Signal-anchor</keyword>
<evidence type="ECO:0000256" key="2">
    <source>
        <dbReference type="ARBA" id="ARBA00009105"/>
    </source>
</evidence>
<keyword evidence="4" id="KW-0808">Transferase</keyword>
<organism evidence="10 11">
    <name type="scientific">Cyberlindnera jadinii (strain ATCC 18201 / CBS 1600 / BCRC 20928 / JCM 3617 / NBRC 0987 / NRRL Y-1542)</name>
    <name type="common">Torula yeast</name>
    <name type="synonym">Candida utilis</name>
    <dbReference type="NCBI Taxonomy" id="983966"/>
    <lineage>
        <taxon>Eukaryota</taxon>
        <taxon>Fungi</taxon>
        <taxon>Dikarya</taxon>
        <taxon>Ascomycota</taxon>
        <taxon>Saccharomycotina</taxon>
        <taxon>Saccharomycetes</taxon>
        <taxon>Phaffomycetales</taxon>
        <taxon>Phaffomycetaceae</taxon>
        <taxon>Cyberlindnera</taxon>
    </lineage>
</organism>
<accession>A0A0H5BY76</accession>
<gene>
    <name evidence="10" type="ORF">BN1211_0281</name>
</gene>
<dbReference type="Pfam" id="PF11051">
    <property type="entry name" value="Mannosyl_trans3"/>
    <property type="match status" value="1"/>
</dbReference>
<dbReference type="InterPro" id="IPR022751">
    <property type="entry name" value="Alpha_mannosyltransferase"/>
</dbReference>
<keyword evidence="7" id="KW-1133">Transmembrane helix</keyword>
<dbReference type="GO" id="GO:0005794">
    <property type="term" value="C:Golgi apparatus"/>
    <property type="evidence" value="ECO:0007669"/>
    <property type="project" value="TreeGrafter"/>
</dbReference>
<dbReference type="GO" id="GO:0016020">
    <property type="term" value="C:membrane"/>
    <property type="evidence" value="ECO:0007669"/>
    <property type="project" value="UniProtKB-SubCell"/>
</dbReference>
<evidence type="ECO:0000256" key="3">
    <source>
        <dbReference type="ARBA" id="ARBA00022676"/>
    </source>
</evidence>
<sequence>MSLHRSINGIIHIVRRNGDLTLMKGNRWRLILVSLFSVLLFTTLLRWDSSSTASEQSVIELPHGLQPYYKDVLKKSQTLTFEDKCIQYFKGLEDKSEVPTFASTWVLSPSEKAANKEGEKVSKESTSKLTSQSEDLKKLITDTRVYSQCFIHYNIFGSNGWSFSKGGSQKNLKHHLSNDFGIKLFPWCSQLKAQLKRITNNGVSFEHNVPVLDKDFTEPDLLASFFQNLRSSKNGRGVVIPVLSKTGFENSLRLIKLLRFFAIDIPVQIVHLGVLSEEQESQLQSAMNRRIETSDLPLESVDSMPPGYDFGFPPLTQVWSMDISATLNLGYGDLLDKNTFNAAALLFTSFKDAILIDPSTVPTKRLFEILDSPLLKKYGAYFFGNYRLRDKVELNELKLFKELLPSDVDRAVFDMETVDLSLLNTTRFFADSRSYSTSNDVIFLDTKRYTTGLLIAVQLKYAKLELVTKGLNGDINWLSLLSSGATEAVPIHDIPVAVVGEFTHQTNRETHKSVSEEICSVHRAYLDSLDGDLLQSVLFFTNGAINCDEDVDVEEETSKKFYSSFKNKNQFLRARTNLIDIIVPKPQELDKQNDLGEVAEFISQKAGLCGGTAMCAYNIIGAQKDEKYHSFIKSFQDSDRVLYDTISRVWWDL</sequence>
<evidence type="ECO:0000256" key="1">
    <source>
        <dbReference type="ARBA" id="ARBA00004606"/>
    </source>
</evidence>
<keyword evidence="8" id="KW-0472">Membrane</keyword>
<proteinExistence type="inferred from homology"/>
<comment type="similarity">
    <text evidence="2">Belongs to the MNN1/MNT family.</text>
</comment>
<name>A0A0H5BY76_CYBJN</name>
<dbReference type="PANTHER" id="PTHR31392:SF1">
    <property type="entry name" value="ALPHA-1,3-MANNOSYLTRANSFERASE MNN1-RELATED"/>
    <property type="match status" value="1"/>
</dbReference>
<evidence type="ECO:0000256" key="4">
    <source>
        <dbReference type="ARBA" id="ARBA00022679"/>
    </source>
</evidence>
<dbReference type="PANTHER" id="PTHR31392">
    <property type="entry name" value="ALPHA-1,3-MANNOSYLTRANSFERASE MNN1-RELATED"/>
    <property type="match status" value="1"/>
</dbReference>